<dbReference type="RefSeq" id="WP_015192509.1">
    <property type="nucleotide sequence ID" value="NC_019748.1"/>
</dbReference>
<sequence length="728" mass="76369">MDKIFFTLISCSFISYAFSLSVQAQIISDDTLDSQVNSTQTQQLIITGGKQAGTNLFHSFTKFSIPTNFTAYFENNLAIKNIFTRVTGGIISNLDGVIKANGNASLFLINPTGIILGPNAQLNLGGSFIATTADAVVFQDGIEFSATSQQVKPLLTVHIPIGLQYGATAGAIISQSSNINQSTYLNVTPGNTIALLGGDVFLENTLINNPQGRIELGSVAKNQLVTIKPGSQGWIIDYSLVQKFEQIKLTKQTLVQSADGGVIQFRGKDITLDNAAVFNLTTQAINGGSTNLIANNIVELSNSFISTSVGGQFGLQIPGKGGDIFIKANQVQLSNGSGISAETLSLGEGGNINIEAKNLIEIVGKNDFVTSFISTSTAERGTGGQITLNTARLLLKDGGQIQAASFGQGQAGTITANATESIEISGTEVNSQGRLFRSGFFASAGLEDVAFELQPLGKSGNLIIKTPNLKIENGGQISVSNFGQENAGNIDINVDDLSLATQGEIIADTASGTGGLIELTANNIILQPEGQITTTAARNGDGGNIQITSNNLALFPQTQINANAQEGSGGNILINTQGFFYSPTSLITASSNFGTDGVIEIITPDVDSAINTISSEQSPLKAEDLIYTGCGLGGDFAEDQFRYIGRGGLPPNPIEGTVVQDSLADLGSEASPTTDQLPSDQQSKIDKTSSFQSIVEANNWIVNQKGNIELTSDGDTSLHLLSFSCQLK</sequence>
<dbReference type="EMBL" id="CP003653">
    <property type="protein sequence ID" value="AFZ34836.1"/>
    <property type="molecule type" value="Genomic_DNA"/>
</dbReference>
<dbReference type="STRING" id="111780.Sta7437_1266"/>
<dbReference type="NCBIfam" id="TIGR01901">
    <property type="entry name" value="adhes_NPXG"/>
    <property type="match status" value="1"/>
</dbReference>
<organism evidence="3 4">
    <name type="scientific">Stanieria cyanosphaera (strain ATCC 29371 / PCC 7437)</name>
    <dbReference type="NCBI Taxonomy" id="111780"/>
    <lineage>
        <taxon>Bacteria</taxon>
        <taxon>Bacillati</taxon>
        <taxon>Cyanobacteriota</taxon>
        <taxon>Cyanophyceae</taxon>
        <taxon>Pleurocapsales</taxon>
        <taxon>Dermocarpellaceae</taxon>
        <taxon>Stanieria</taxon>
    </lineage>
</organism>
<dbReference type="Proteomes" id="UP000010473">
    <property type="component" value="Chromosome"/>
</dbReference>
<dbReference type="KEGG" id="scs:Sta7437_1266"/>
<dbReference type="Gene3D" id="2.160.20.10">
    <property type="entry name" value="Single-stranded right-handed beta-helix, Pectin lyase-like"/>
    <property type="match status" value="2"/>
</dbReference>
<name>K9XS01_STAC7</name>
<feature type="signal peptide" evidence="1">
    <location>
        <begin position="1"/>
        <end position="24"/>
    </location>
</feature>
<evidence type="ECO:0000313" key="3">
    <source>
        <dbReference type="EMBL" id="AFZ34836.1"/>
    </source>
</evidence>
<dbReference type="SMART" id="SM00912">
    <property type="entry name" value="Haemagg_act"/>
    <property type="match status" value="1"/>
</dbReference>
<evidence type="ECO:0000313" key="4">
    <source>
        <dbReference type="Proteomes" id="UP000010473"/>
    </source>
</evidence>
<evidence type="ECO:0000256" key="1">
    <source>
        <dbReference type="SAM" id="SignalP"/>
    </source>
</evidence>
<dbReference type="OrthoDB" id="475384at2"/>
<dbReference type="AlphaFoldDB" id="K9XS01"/>
<dbReference type="InterPro" id="IPR012334">
    <property type="entry name" value="Pectin_lyas_fold"/>
</dbReference>
<gene>
    <name evidence="3" type="ordered locus">Sta7437_1266</name>
</gene>
<dbReference type="InterPro" id="IPR011050">
    <property type="entry name" value="Pectin_lyase_fold/virulence"/>
</dbReference>
<accession>K9XS01</accession>
<proteinExistence type="predicted"/>
<dbReference type="HOGENOM" id="CLU_001325_0_0_3"/>
<keyword evidence="1" id="KW-0732">Signal</keyword>
<dbReference type="Pfam" id="PF05860">
    <property type="entry name" value="TPS"/>
    <property type="match status" value="1"/>
</dbReference>
<evidence type="ECO:0000259" key="2">
    <source>
        <dbReference type="SMART" id="SM00912"/>
    </source>
</evidence>
<keyword evidence="4" id="KW-1185">Reference proteome</keyword>
<feature type="domain" description="Filamentous haemagglutinin FhaB/tRNA nuclease CdiA-like TPS" evidence="2">
    <location>
        <begin position="26"/>
        <end position="139"/>
    </location>
</feature>
<dbReference type="SUPFAM" id="SSF51126">
    <property type="entry name" value="Pectin lyase-like"/>
    <property type="match status" value="3"/>
</dbReference>
<feature type="chain" id="PRO_5003938009" evidence="1">
    <location>
        <begin position="25"/>
        <end position="728"/>
    </location>
</feature>
<dbReference type="InterPro" id="IPR008638">
    <property type="entry name" value="FhaB/CdiA-like_TPS"/>
</dbReference>
<reference evidence="4" key="1">
    <citation type="journal article" date="2013" name="Proc. Natl. Acad. Sci. U.S.A.">
        <title>Improving the coverage of the cyanobacterial phylum using diversity-driven genome sequencing.</title>
        <authorList>
            <person name="Shih P.M."/>
            <person name="Wu D."/>
            <person name="Latifi A."/>
            <person name="Axen S.D."/>
            <person name="Fewer D.P."/>
            <person name="Talla E."/>
            <person name="Calteau A."/>
            <person name="Cai F."/>
            <person name="Tandeau de Marsac N."/>
            <person name="Rippka R."/>
            <person name="Herdman M."/>
            <person name="Sivonen K."/>
            <person name="Coursin T."/>
            <person name="Laurent T."/>
            <person name="Goodwin L."/>
            <person name="Nolan M."/>
            <person name="Davenport K.W."/>
            <person name="Han C.S."/>
            <person name="Rubin E.M."/>
            <person name="Eisen J.A."/>
            <person name="Woyke T."/>
            <person name="Gugger M."/>
            <person name="Kerfeld C.A."/>
        </authorList>
    </citation>
    <scope>NUCLEOTIDE SEQUENCE [LARGE SCALE GENOMIC DNA]</scope>
    <source>
        <strain evidence="4">ATCC 29371 / PCC 7437</strain>
    </source>
</reference>
<dbReference type="eggNOG" id="COG3210">
    <property type="taxonomic scope" value="Bacteria"/>
</dbReference>
<protein>
    <submittedName>
        <fullName evidence="3">Filamentous hemagglutinin family outer membrane protein</fullName>
    </submittedName>
</protein>